<evidence type="ECO:0000313" key="3">
    <source>
        <dbReference type="Proteomes" id="UP000027238"/>
    </source>
</evidence>
<proteinExistence type="predicted"/>
<feature type="region of interest" description="Disordered" evidence="1">
    <location>
        <begin position="249"/>
        <end position="268"/>
    </location>
</feature>
<protein>
    <submittedName>
        <fullName evidence="2">Uncharacterized protein</fullName>
    </submittedName>
</protein>
<feature type="compositionally biased region" description="Acidic residues" evidence="1">
    <location>
        <begin position="15"/>
        <end position="29"/>
    </location>
</feature>
<dbReference type="EMBL" id="JMSE01001161">
    <property type="protein sequence ID" value="KDN64096.1"/>
    <property type="molecule type" value="Genomic_DNA"/>
</dbReference>
<feature type="non-terminal residue" evidence="2">
    <location>
        <position position="299"/>
    </location>
</feature>
<keyword evidence="3" id="KW-1185">Reference proteome</keyword>
<dbReference type="AlphaFoldDB" id="A0A066XEC4"/>
<name>A0A066XEC4_COLSU</name>
<reference evidence="3" key="1">
    <citation type="journal article" date="2014" name="Genome Announc.">
        <title>Draft genome sequence of Colletotrichum sublineola, a destructive pathogen of cultivated sorghum.</title>
        <authorList>
            <person name="Baroncelli R."/>
            <person name="Sanz-Martin J.M."/>
            <person name="Rech G.E."/>
            <person name="Sukno S.A."/>
            <person name="Thon M.R."/>
        </authorList>
    </citation>
    <scope>NUCLEOTIDE SEQUENCE [LARGE SCALE GENOMIC DNA]</scope>
    <source>
        <strain evidence="3">TX430BB</strain>
    </source>
</reference>
<gene>
    <name evidence="2" type="ORF">CSUB01_12692</name>
</gene>
<evidence type="ECO:0000256" key="1">
    <source>
        <dbReference type="SAM" id="MobiDB-lite"/>
    </source>
</evidence>
<comment type="caution">
    <text evidence="2">The sequence shown here is derived from an EMBL/GenBank/DDBJ whole genome shotgun (WGS) entry which is preliminary data.</text>
</comment>
<dbReference type="STRING" id="1173701.A0A066XEC4"/>
<evidence type="ECO:0000313" key="2">
    <source>
        <dbReference type="EMBL" id="KDN64096.1"/>
    </source>
</evidence>
<feature type="region of interest" description="Disordered" evidence="1">
    <location>
        <begin position="1"/>
        <end position="29"/>
    </location>
</feature>
<dbReference type="HOGENOM" id="CLU_930698_0_0_1"/>
<sequence length="299" mass="34407">MTPEEEVDMVRQSTEEAEEIPQEGQYEEEGIYAIRQGDAQEAKDTMDPYPVPRAYANIKQKHRACALDTAIIYFMTKAQHEDFAANQLWQQACDYLYEWKVEDYDSVDKEVLLKFCDFLIDNGIWIELNWRQVASRVYEALEADNIHVWTEEEIDKVARTNLRFEARTANPGFVDRLLGRRIRLSLRARQPPLTNLESTAEPETREQREDTQFQQASSYRNLSFKLPPLSSENSARASPTLITVMVKRSQDRESTAPTAQFNGGIVPSDGLTSRQLTDLIKLYSDDPTSKYTGGQYETI</sequence>
<dbReference type="Proteomes" id="UP000027238">
    <property type="component" value="Unassembled WGS sequence"/>
</dbReference>
<accession>A0A066XEC4</accession>
<organism evidence="2 3">
    <name type="scientific">Colletotrichum sublineola</name>
    <name type="common">Sorghum anthracnose fungus</name>
    <dbReference type="NCBI Taxonomy" id="1173701"/>
    <lineage>
        <taxon>Eukaryota</taxon>
        <taxon>Fungi</taxon>
        <taxon>Dikarya</taxon>
        <taxon>Ascomycota</taxon>
        <taxon>Pezizomycotina</taxon>
        <taxon>Sordariomycetes</taxon>
        <taxon>Hypocreomycetidae</taxon>
        <taxon>Glomerellales</taxon>
        <taxon>Glomerellaceae</taxon>
        <taxon>Colletotrichum</taxon>
        <taxon>Colletotrichum graminicola species complex</taxon>
    </lineage>
</organism>